<comment type="caution">
    <text evidence="1">The sequence shown here is derived from an EMBL/GenBank/DDBJ whole genome shotgun (WGS) entry which is preliminary data.</text>
</comment>
<protein>
    <submittedName>
        <fullName evidence="1">Uncharacterized protein</fullName>
    </submittedName>
</protein>
<keyword evidence="2" id="KW-1185">Reference proteome</keyword>
<evidence type="ECO:0000313" key="2">
    <source>
        <dbReference type="Proteomes" id="UP001224418"/>
    </source>
</evidence>
<gene>
    <name evidence="1" type="ORF">QOZ93_002444</name>
</gene>
<sequence length="31" mass="3573">MFLELLVESLKGIILFFIIKYAVKSAIEDTK</sequence>
<name>A0ABU0JUB1_HATLI</name>
<organism evidence="1 2">
    <name type="scientific">Hathewaya limosa</name>
    <name type="common">Clostridium limosum</name>
    <dbReference type="NCBI Taxonomy" id="1536"/>
    <lineage>
        <taxon>Bacteria</taxon>
        <taxon>Bacillati</taxon>
        <taxon>Bacillota</taxon>
        <taxon>Clostridia</taxon>
        <taxon>Eubacteriales</taxon>
        <taxon>Clostridiaceae</taxon>
        <taxon>Hathewaya</taxon>
    </lineage>
</organism>
<dbReference type="Proteomes" id="UP001224418">
    <property type="component" value="Unassembled WGS sequence"/>
</dbReference>
<reference evidence="1 2" key="1">
    <citation type="submission" date="2023-07" db="EMBL/GenBank/DDBJ databases">
        <title>Genomic Encyclopedia of Type Strains, Phase IV (KMG-IV): sequencing the most valuable type-strain genomes for metagenomic binning, comparative biology and taxonomic classification.</title>
        <authorList>
            <person name="Goeker M."/>
        </authorList>
    </citation>
    <scope>NUCLEOTIDE SEQUENCE [LARGE SCALE GENOMIC DNA]</scope>
    <source>
        <strain evidence="1 2">DSM 1400</strain>
    </source>
</reference>
<dbReference type="EMBL" id="JAUSWN010000025">
    <property type="protein sequence ID" value="MDQ0480694.1"/>
    <property type="molecule type" value="Genomic_DNA"/>
</dbReference>
<evidence type="ECO:0000313" key="1">
    <source>
        <dbReference type="EMBL" id="MDQ0480694.1"/>
    </source>
</evidence>
<accession>A0ABU0JUB1</accession>
<proteinExistence type="predicted"/>